<evidence type="ECO:0000313" key="2">
    <source>
        <dbReference type="EMBL" id="KAJ0203614.1"/>
    </source>
</evidence>
<sequence>MVHIGAVKILITSQFQEGINSPIKMALIDDRIKHRQDCILGNLAYQKFMFSFYPKFALDLKSTKLNKVLSFIHHFERSDLMNPGDKPFTITYLIGYALTNSHHSIDYIKRRIHRT</sequence>
<evidence type="ECO:0000313" key="3">
    <source>
        <dbReference type="Proteomes" id="UP000235145"/>
    </source>
</evidence>
<comment type="caution">
    <text evidence="2">The sequence shown here is derived from an EMBL/GenBank/DDBJ whole genome shotgun (WGS) entry which is preliminary data.</text>
</comment>
<evidence type="ECO:0000256" key="1">
    <source>
        <dbReference type="ARBA" id="ARBA00023054"/>
    </source>
</evidence>
<accession>A0A9R1XAR2</accession>
<keyword evidence="1" id="KW-0175">Coiled coil</keyword>
<name>A0A9R1XAR2_LACSA</name>
<reference evidence="2 3" key="1">
    <citation type="journal article" date="2017" name="Nat. Commun.">
        <title>Genome assembly with in vitro proximity ligation data and whole-genome triplication in lettuce.</title>
        <authorList>
            <person name="Reyes-Chin-Wo S."/>
            <person name="Wang Z."/>
            <person name="Yang X."/>
            <person name="Kozik A."/>
            <person name="Arikit S."/>
            <person name="Song C."/>
            <person name="Xia L."/>
            <person name="Froenicke L."/>
            <person name="Lavelle D.O."/>
            <person name="Truco M.J."/>
            <person name="Xia R."/>
            <person name="Zhu S."/>
            <person name="Xu C."/>
            <person name="Xu H."/>
            <person name="Xu X."/>
            <person name="Cox K."/>
            <person name="Korf I."/>
            <person name="Meyers B.C."/>
            <person name="Michelmore R.W."/>
        </authorList>
    </citation>
    <scope>NUCLEOTIDE SEQUENCE [LARGE SCALE GENOMIC DNA]</scope>
    <source>
        <strain evidence="3">cv. Salinas</strain>
        <tissue evidence="2">Seedlings</tissue>
    </source>
</reference>
<dbReference type="PANTHER" id="PTHR47599">
    <property type="entry name" value="CELL-TO-CELL MOVEMENT PROTEIN"/>
    <property type="match status" value="1"/>
</dbReference>
<gene>
    <name evidence="2" type="ORF">LSAT_V11C500287530</name>
</gene>
<dbReference type="Pfam" id="PF01107">
    <property type="entry name" value="MP"/>
    <property type="match status" value="1"/>
</dbReference>
<organism evidence="2 3">
    <name type="scientific">Lactuca sativa</name>
    <name type="common">Garden lettuce</name>
    <dbReference type="NCBI Taxonomy" id="4236"/>
    <lineage>
        <taxon>Eukaryota</taxon>
        <taxon>Viridiplantae</taxon>
        <taxon>Streptophyta</taxon>
        <taxon>Embryophyta</taxon>
        <taxon>Tracheophyta</taxon>
        <taxon>Spermatophyta</taxon>
        <taxon>Magnoliopsida</taxon>
        <taxon>eudicotyledons</taxon>
        <taxon>Gunneridae</taxon>
        <taxon>Pentapetalae</taxon>
        <taxon>asterids</taxon>
        <taxon>campanulids</taxon>
        <taxon>Asterales</taxon>
        <taxon>Asteraceae</taxon>
        <taxon>Cichorioideae</taxon>
        <taxon>Cichorieae</taxon>
        <taxon>Lactucinae</taxon>
        <taxon>Lactuca</taxon>
    </lineage>
</organism>
<keyword evidence="3" id="KW-1185">Reference proteome</keyword>
<dbReference type="PANTHER" id="PTHR47599:SF3">
    <property type="entry name" value="CELL-TO-CELL MOVEMENT PROTEIN"/>
    <property type="match status" value="1"/>
</dbReference>
<protein>
    <submittedName>
        <fullName evidence="2">Uncharacterized protein</fullName>
    </submittedName>
</protein>
<proteinExistence type="predicted"/>
<dbReference type="EMBL" id="NBSK02000005">
    <property type="protein sequence ID" value="KAJ0203614.1"/>
    <property type="molecule type" value="Genomic_DNA"/>
</dbReference>
<dbReference type="Proteomes" id="UP000235145">
    <property type="component" value="Unassembled WGS sequence"/>
</dbReference>
<dbReference type="AlphaFoldDB" id="A0A9R1XAR2"/>
<dbReference type="InterPro" id="IPR051596">
    <property type="entry name" value="Caulimoviridae_Movement"/>
</dbReference>
<dbReference type="InterPro" id="IPR028919">
    <property type="entry name" value="Viral_movement"/>
</dbReference>